<dbReference type="Proteomes" id="UP000694865">
    <property type="component" value="Unplaced"/>
</dbReference>
<proteinExistence type="predicted"/>
<sequence length="246" mass="27121">MSSSFPIGLIFRQLFERNSSTYTYMLADDESKEAVLIDPVLETVDRDIQVIKELGLTLIYGVNTHVHADHVTGTGELKKKVSSCRSVISRHSGASADLLTVEGDCIKFGKFALKVLSTPGHTDGCQTYVLDDNGKPVVAFTGDALLIRGCGRTDFQQGDAALLYDGVHSKILSLPPTTLLYPGHDYTGRTVTTVDEELKYNRRLTKSKEEFIDIMKNLNLDPPKQIDRSVPANLKCGVFDVPEVQK</sequence>
<dbReference type="PANTHER" id="PTHR43084:SF1">
    <property type="entry name" value="PERSULFIDE DIOXYGENASE ETHE1, MITOCHONDRIAL"/>
    <property type="match status" value="1"/>
</dbReference>
<evidence type="ECO:0000256" key="1">
    <source>
        <dbReference type="ARBA" id="ARBA00022723"/>
    </source>
</evidence>
<dbReference type="RefSeq" id="XP_002740126.2">
    <property type="nucleotide sequence ID" value="XM_002740080.2"/>
</dbReference>
<evidence type="ECO:0000259" key="2">
    <source>
        <dbReference type="SMART" id="SM00849"/>
    </source>
</evidence>
<evidence type="ECO:0000313" key="4">
    <source>
        <dbReference type="RefSeq" id="XP_002740126.2"/>
    </source>
</evidence>
<dbReference type="InterPro" id="IPR051682">
    <property type="entry name" value="Mito_Persulfide_Diox"/>
</dbReference>
<dbReference type="CDD" id="cd07724">
    <property type="entry name" value="POD-like_MBL-fold"/>
    <property type="match status" value="1"/>
</dbReference>
<organism evidence="3 4">
    <name type="scientific">Saccoglossus kowalevskii</name>
    <name type="common">Acorn worm</name>
    <dbReference type="NCBI Taxonomy" id="10224"/>
    <lineage>
        <taxon>Eukaryota</taxon>
        <taxon>Metazoa</taxon>
        <taxon>Hemichordata</taxon>
        <taxon>Enteropneusta</taxon>
        <taxon>Harrimaniidae</taxon>
        <taxon>Saccoglossus</taxon>
    </lineage>
</organism>
<gene>
    <name evidence="4" type="primary">LOC100376992</name>
</gene>
<dbReference type="PANTHER" id="PTHR43084">
    <property type="entry name" value="PERSULFIDE DIOXYGENASE ETHE1"/>
    <property type="match status" value="1"/>
</dbReference>
<dbReference type="SUPFAM" id="SSF56281">
    <property type="entry name" value="Metallo-hydrolase/oxidoreductase"/>
    <property type="match status" value="1"/>
</dbReference>
<dbReference type="Pfam" id="PF00753">
    <property type="entry name" value="Lactamase_B"/>
    <property type="match status" value="1"/>
</dbReference>
<keyword evidence="3" id="KW-1185">Reference proteome</keyword>
<keyword evidence="1" id="KW-0479">Metal-binding</keyword>
<reference evidence="4" key="1">
    <citation type="submission" date="2025-08" db="UniProtKB">
        <authorList>
            <consortium name="RefSeq"/>
        </authorList>
    </citation>
    <scope>IDENTIFICATION</scope>
    <source>
        <tissue evidence="4">Testes</tissue>
    </source>
</reference>
<accession>A0ABM0GYE1</accession>
<feature type="domain" description="Metallo-beta-lactamase" evidence="2">
    <location>
        <begin position="20"/>
        <end position="184"/>
    </location>
</feature>
<name>A0ABM0GYE1_SACKO</name>
<protein>
    <submittedName>
        <fullName evidence="4">Persulfide dioxygenase ETHE1, mitochondrial-like</fullName>
    </submittedName>
</protein>
<dbReference type="SMART" id="SM00849">
    <property type="entry name" value="Lactamase_B"/>
    <property type="match status" value="1"/>
</dbReference>
<dbReference type="GeneID" id="100376992"/>
<dbReference type="InterPro" id="IPR001279">
    <property type="entry name" value="Metallo-B-lactamas"/>
</dbReference>
<dbReference type="InterPro" id="IPR044528">
    <property type="entry name" value="POD-like_MBL-fold"/>
</dbReference>
<evidence type="ECO:0000313" key="3">
    <source>
        <dbReference type="Proteomes" id="UP000694865"/>
    </source>
</evidence>
<dbReference type="InterPro" id="IPR036866">
    <property type="entry name" value="RibonucZ/Hydroxyglut_hydro"/>
</dbReference>
<dbReference type="Gene3D" id="3.60.15.10">
    <property type="entry name" value="Ribonuclease Z/Hydroxyacylglutathione hydrolase-like"/>
    <property type="match status" value="1"/>
</dbReference>